<dbReference type="EMBL" id="JARXVQ010000001">
    <property type="protein sequence ID" value="MDH6180167.1"/>
    <property type="molecule type" value="Genomic_DNA"/>
</dbReference>
<accession>A0ABT6KM09</accession>
<gene>
    <name evidence="3" type="ORF">M2152_000349</name>
</gene>
<feature type="domain" description="Pyridoxamine 5'-phosphate oxidase N-terminal" evidence="2">
    <location>
        <begin position="14"/>
        <end position="130"/>
    </location>
</feature>
<evidence type="ECO:0000256" key="1">
    <source>
        <dbReference type="ARBA" id="ARBA00023002"/>
    </source>
</evidence>
<evidence type="ECO:0000313" key="4">
    <source>
        <dbReference type="Proteomes" id="UP001160142"/>
    </source>
</evidence>
<sequence length="137" mass="14948">MGCWGVRDFTTVHLTDEARQFLSDYHLATLSTVAKDGSIHVVPVGFTLRDGVARIISGGGSQKVRNIERDPHVTICQVEGGRWITITGTARVARDAASVAEAVELYAGRYRQPRPNPERVAIIIEIEGVLASQGMFD</sequence>
<comment type="caution">
    <text evidence="3">The sequence shown here is derived from an EMBL/GenBank/DDBJ whole genome shotgun (WGS) entry which is preliminary data.</text>
</comment>
<dbReference type="NCBIfam" id="TIGR03618">
    <property type="entry name" value="Rv1155_F420"/>
    <property type="match status" value="1"/>
</dbReference>
<evidence type="ECO:0000259" key="2">
    <source>
        <dbReference type="Pfam" id="PF01243"/>
    </source>
</evidence>
<keyword evidence="4" id="KW-1185">Reference proteome</keyword>
<name>A0ABT6KM09_9MICO</name>
<protein>
    <submittedName>
        <fullName evidence="3">PPOX class probable F420-dependent enzyme</fullName>
        <ecNumber evidence="3">1.3.98.-</ecNumber>
    </submittedName>
</protein>
<dbReference type="PANTHER" id="PTHR35176">
    <property type="entry name" value="HEME OXYGENASE HI_0854-RELATED"/>
    <property type="match status" value="1"/>
</dbReference>
<dbReference type="Proteomes" id="UP001160142">
    <property type="component" value="Unassembled WGS sequence"/>
</dbReference>
<evidence type="ECO:0000313" key="3">
    <source>
        <dbReference type="EMBL" id="MDH6180167.1"/>
    </source>
</evidence>
<dbReference type="GO" id="GO:0016491">
    <property type="term" value="F:oxidoreductase activity"/>
    <property type="evidence" value="ECO:0007669"/>
    <property type="project" value="UniProtKB-KW"/>
</dbReference>
<dbReference type="InterPro" id="IPR019920">
    <property type="entry name" value="F420-binding_dom_put"/>
</dbReference>
<dbReference type="InterPro" id="IPR052019">
    <property type="entry name" value="F420H2_bilvrd_red/Heme_oxyg"/>
</dbReference>
<proteinExistence type="predicted"/>
<dbReference type="Gene3D" id="2.30.110.10">
    <property type="entry name" value="Electron Transport, Fmn-binding Protein, Chain A"/>
    <property type="match status" value="1"/>
</dbReference>
<dbReference type="EC" id="1.3.98.-" evidence="3"/>
<dbReference type="InterPro" id="IPR012349">
    <property type="entry name" value="Split_barrel_FMN-bd"/>
</dbReference>
<keyword evidence="1 3" id="KW-0560">Oxidoreductase</keyword>
<reference evidence="3 4" key="1">
    <citation type="submission" date="2023-04" db="EMBL/GenBank/DDBJ databases">
        <title>Genome Encyclopedia of Bacteria and Archaea VI: Functional Genomics of Type Strains.</title>
        <authorList>
            <person name="Whitman W."/>
        </authorList>
    </citation>
    <scope>NUCLEOTIDE SEQUENCE [LARGE SCALE GENOMIC DNA]</scope>
    <source>
        <strain evidence="3 4">SG_E_30_P1</strain>
    </source>
</reference>
<organism evidence="3 4">
    <name type="scientific">Antiquaquibacter oligotrophicus</name>
    <dbReference type="NCBI Taxonomy" id="2880260"/>
    <lineage>
        <taxon>Bacteria</taxon>
        <taxon>Bacillati</taxon>
        <taxon>Actinomycetota</taxon>
        <taxon>Actinomycetes</taxon>
        <taxon>Micrococcales</taxon>
        <taxon>Microbacteriaceae</taxon>
        <taxon>Antiquaquibacter</taxon>
    </lineage>
</organism>
<dbReference type="InterPro" id="IPR011576">
    <property type="entry name" value="Pyridox_Oxase_N"/>
</dbReference>
<dbReference type="PANTHER" id="PTHR35176:SF1">
    <property type="entry name" value="F420H(2)-DEPENDENT BILIVERDIN REDUCTASE"/>
    <property type="match status" value="1"/>
</dbReference>
<dbReference type="Pfam" id="PF01243">
    <property type="entry name" value="PNPOx_N"/>
    <property type="match status" value="1"/>
</dbReference>
<dbReference type="SUPFAM" id="SSF50475">
    <property type="entry name" value="FMN-binding split barrel"/>
    <property type="match status" value="1"/>
</dbReference>